<dbReference type="KEGG" id="rca:Rcas_3174"/>
<proteinExistence type="predicted"/>
<keyword evidence="2" id="KW-1185">Reference proteome</keyword>
<gene>
    <name evidence="1" type="ordered locus">Rcas_3174</name>
</gene>
<dbReference type="Gene3D" id="3.20.20.70">
    <property type="entry name" value="Aldolase class I"/>
    <property type="match status" value="1"/>
</dbReference>
<organism evidence="1 2">
    <name type="scientific">Roseiflexus castenholzii (strain DSM 13941 / HLO8)</name>
    <dbReference type="NCBI Taxonomy" id="383372"/>
    <lineage>
        <taxon>Bacteria</taxon>
        <taxon>Bacillati</taxon>
        <taxon>Chloroflexota</taxon>
        <taxon>Chloroflexia</taxon>
        <taxon>Chloroflexales</taxon>
        <taxon>Roseiflexineae</taxon>
        <taxon>Roseiflexaceae</taxon>
        <taxon>Roseiflexus</taxon>
    </lineage>
</organism>
<name>A7NNT4_ROSCS</name>
<dbReference type="AlphaFoldDB" id="A7NNT4"/>
<dbReference type="STRING" id="383372.Rcas_3174"/>
<dbReference type="EMBL" id="CP000804">
    <property type="protein sequence ID" value="ABU59228.1"/>
    <property type="molecule type" value="Genomic_DNA"/>
</dbReference>
<dbReference type="eggNOG" id="COG2070">
    <property type="taxonomic scope" value="Bacteria"/>
</dbReference>
<evidence type="ECO:0000313" key="2">
    <source>
        <dbReference type="Proteomes" id="UP000000263"/>
    </source>
</evidence>
<accession>A7NNT4</accession>
<dbReference type="Proteomes" id="UP000000263">
    <property type="component" value="Chromosome"/>
</dbReference>
<sequence length="183" mass="20521">MFINRVGRIHCSRITGSNNRARTSVAGFVAAYPMEYYDPARTVRYRMAGVQGRRTRRRRVEWGWAWIVLPCAMLNLDALRSESAAIRAQTRKPFNATSAAIRRRWRTLTRGGIAVTFAPYDREFGIDAESVPIGAGRSPLSDEAADLLGEFEPPVVSFHFGPPSAGWLARVEVWGAKIWSLSH</sequence>
<dbReference type="HOGENOM" id="CLU_1474128_0_0_0"/>
<reference evidence="1 2" key="1">
    <citation type="submission" date="2007-08" db="EMBL/GenBank/DDBJ databases">
        <title>Complete sequence of Roseiflexus castenholzii DSM 13941.</title>
        <authorList>
            <consortium name="US DOE Joint Genome Institute"/>
            <person name="Copeland A."/>
            <person name="Lucas S."/>
            <person name="Lapidus A."/>
            <person name="Barry K."/>
            <person name="Glavina del Rio T."/>
            <person name="Dalin E."/>
            <person name="Tice H."/>
            <person name="Pitluck S."/>
            <person name="Thompson L.S."/>
            <person name="Brettin T."/>
            <person name="Bruce D."/>
            <person name="Detter J.C."/>
            <person name="Han C."/>
            <person name="Tapia R."/>
            <person name="Schmutz J."/>
            <person name="Larimer F."/>
            <person name="Land M."/>
            <person name="Hauser L."/>
            <person name="Kyrpides N."/>
            <person name="Mikhailova N."/>
            <person name="Bryant D.A."/>
            <person name="Hanada S."/>
            <person name="Tsukatani Y."/>
            <person name="Richardson P."/>
        </authorList>
    </citation>
    <scope>NUCLEOTIDE SEQUENCE [LARGE SCALE GENOMIC DNA]</scope>
    <source>
        <strain evidence="2">DSM 13941 / HLO8</strain>
    </source>
</reference>
<dbReference type="InterPro" id="IPR013785">
    <property type="entry name" value="Aldolase_TIM"/>
</dbReference>
<protein>
    <submittedName>
        <fullName evidence="1">Uncharacterized protein</fullName>
    </submittedName>
</protein>
<evidence type="ECO:0000313" key="1">
    <source>
        <dbReference type="EMBL" id="ABU59228.1"/>
    </source>
</evidence>